<organism evidence="2 3">
    <name type="scientific">Nitrosomonas communis</name>
    <dbReference type="NCBI Taxonomy" id="44574"/>
    <lineage>
        <taxon>Bacteria</taxon>
        <taxon>Pseudomonadati</taxon>
        <taxon>Pseudomonadota</taxon>
        <taxon>Betaproteobacteria</taxon>
        <taxon>Nitrosomonadales</taxon>
        <taxon>Nitrosomonadaceae</taxon>
        <taxon>Nitrosomonas</taxon>
    </lineage>
</organism>
<dbReference type="InterPro" id="IPR043519">
    <property type="entry name" value="NT_sf"/>
</dbReference>
<dbReference type="OrthoDB" id="9803106at2"/>
<sequence>MNAEVAAKLGLSQTTLDKLNSVFRQHSTIDSVLIYGSRAKGTYRSGSDIDLTIKGRILDFAEMMQIEDQIDDLYLPYTVDLSQYHQLTNIDLIAHIDRVGIVIYDKSAQAVEATAENSTKIKGMHK</sequence>
<proteinExistence type="predicted"/>
<evidence type="ECO:0000313" key="2">
    <source>
        <dbReference type="EMBL" id="SFM66082.1"/>
    </source>
</evidence>
<evidence type="ECO:0000313" key="3">
    <source>
        <dbReference type="Proteomes" id="UP000183287"/>
    </source>
</evidence>
<dbReference type="Pfam" id="PF18765">
    <property type="entry name" value="Polbeta"/>
    <property type="match status" value="1"/>
</dbReference>
<dbReference type="Proteomes" id="UP000183287">
    <property type="component" value="Unassembled WGS sequence"/>
</dbReference>
<dbReference type="SUPFAM" id="SSF81301">
    <property type="entry name" value="Nucleotidyltransferase"/>
    <property type="match status" value="1"/>
</dbReference>
<reference evidence="3" key="1">
    <citation type="submission" date="2016-10" db="EMBL/GenBank/DDBJ databases">
        <authorList>
            <person name="Varghese N."/>
            <person name="Submissions S."/>
        </authorList>
    </citation>
    <scope>NUCLEOTIDE SEQUENCE [LARGE SCALE GENOMIC DNA]</scope>
    <source>
        <strain evidence="3">Nm44</strain>
    </source>
</reference>
<name>A0A1I4SNT2_9PROT</name>
<protein>
    <submittedName>
        <fullName evidence="2">Nucleotidyltransferase domain-containing protein</fullName>
    </submittedName>
</protein>
<keyword evidence="3" id="KW-1185">Reference proteome</keyword>
<dbReference type="InterPro" id="IPR041633">
    <property type="entry name" value="Polbeta"/>
</dbReference>
<dbReference type="GO" id="GO:0016740">
    <property type="term" value="F:transferase activity"/>
    <property type="evidence" value="ECO:0007669"/>
    <property type="project" value="UniProtKB-KW"/>
</dbReference>
<feature type="domain" description="Polymerase beta nucleotidyltransferase" evidence="1">
    <location>
        <begin position="18"/>
        <end position="107"/>
    </location>
</feature>
<dbReference type="AlphaFoldDB" id="A0A1I4SNT2"/>
<accession>A0A1I4SNT2</accession>
<dbReference type="CDD" id="cd05403">
    <property type="entry name" value="NT_KNTase_like"/>
    <property type="match status" value="1"/>
</dbReference>
<evidence type="ECO:0000259" key="1">
    <source>
        <dbReference type="Pfam" id="PF18765"/>
    </source>
</evidence>
<gene>
    <name evidence="2" type="ORF">SAMN05421863_104218</name>
</gene>
<dbReference type="EMBL" id="FOUB01000042">
    <property type="protein sequence ID" value="SFM66082.1"/>
    <property type="molecule type" value="Genomic_DNA"/>
</dbReference>
<dbReference type="Gene3D" id="3.30.460.10">
    <property type="entry name" value="Beta Polymerase, domain 2"/>
    <property type="match status" value="1"/>
</dbReference>
<keyword evidence="2" id="KW-0808">Transferase</keyword>
<dbReference type="RefSeq" id="WP_074906175.1">
    <property type="nucleotide sequence ID" value="NZ_FOUB01000042.1"/>
</dbReference>